<feature type="domain" description="Survival protein SurE-like phosphatase/nucleotidase" evidence="8">
    <location>
        <begin position="3"/>
        <end position="195"/>
    </location>
</feature>
<dbReference type="Gene3D" id="3.40.1210.10">
    <property type="entry name" value="Survival protein SurE-like phosphatase/nucleotidase"/>
    <property type="match status" value="1"/>
</dbReference>
<feature type="binding site" evidence="7">
    <location>
        <position position="93"/>
    </location>
    <ligand>
        <name>a divalent metal cation</name>
        <dbReference type="ChEBI" id="CHEBI:60240"/>
    </ligand>
</feature>
<proteinExistence type="inferred from homology"/>
<evidence type="ECO:0000313" key="10">
    <source>
        <dbReference type="Proteomes" id="UP000003394"/>
    </source>
</evidence>
<evidence type="ECO:0000256" key="3">
    <source>
        <dbReference type="ARBA" id="ARBA00022490"/>
    </source>
</evidence>
<protein>
    <recommendedName>
        <fullName evidence="7">5'-nucleotidase SurE</fullName>
        <ecNumber evidence="7">3.1.3.5</ecNumber>
    </recommendedName>
    <alternativeName>
        <fullName evidence="7">Nucleoside 5'-monophosphate phosphohydrolase</fullName>
    </alternativeName>
</protein>
<dbReference type="InterPro" id="IPR030048">
    <property type="entry name" value="SurE"/>
</dbReference>
<accession>A0ABP2DMG2</accession>
<comment type="function">
    <text evidence="7">Nucleotidase that shows phosphatase activity on nucleoside 5'-monophosphates.</text>
</comment>
<evidence type="ECO:0000256" key="5">
    <source>
        <dbReference type="ARBA" id="ARBA00022741"/>
    </source>
</evidence>
<feature type="binding site" evidence="7">
    <location>
        <position position="8"/>
    </location>
    <ligand>
        <name>a divalent metal cation</name>
        <dbReference type="ChEBI" id="CHEBI:60240"/>
    </ligand>
</feature>
<reference evidence="9 10" key="1">
    <citation type="journal article" date="2010" name="Vet. Microbiol.">
        <title>Production of haemolysins by strains of the Actinobacillus minor/porcitonsillarum complex.</title>
        <authorList>
            <person name="Arya G."/>
            <person name="Niven D.F."/>
        </authorList>
    </citation>
    <scope>NUCLEOTIDE SEQUENCE [LARGE SCALE GENOMIC DNA]</scope>
    <source>
        <strain evidence="10">strain 202</strain>
    </source>
</reference>
<comment type="catalytic activity">
    <reaction evidence="1 7">
        <text>a ribonucleoside 5'-phosphate + H2O = a ribonucleoside + phosphate</text>
        <dbReference type="Rhea" id="RHEA:12484"/>
        <dbReference type="ChEBI" id="CHEBI:15377"/>
        <dbReference type="ChEBI" id="CHEBI:18254"/>
        <dbReference type="ChEBI" id="CHEBI:43474"/>
        <dbReference type="ChEBI" id="CHEBI:58043"/>
        <dbReference type="EC" id="3.1.3.5"/>
    </reaction>
</comment>
<evidence type="ECO:0000256" key="1">
    <source>
        <dbReference type="ARBA" id="ARBA00000815"/>
    </source>
</evidence>
<dbReference type="NCBIfam" id="TIGR00087">
    <property type="entry name" value="surE"/>
    <property type="match status" value="1"/>
</dbReference>
<feature type="binding site" evidence="7">
    <location>
        <position position="9"/>
    </location>
    <ligand>
        <name>a divalent metal cation</name>
        <dbReference type="ChEBI" id="CHEBI:60240"/>
    </ligand>
</feature>
<keyword evidence="6 7" id="KW-0378">Hydrolase</keyword>
<dbReference type="NCBIfam" id="NF001489">
    <property type="entry name" value="PRK00346.1-3"/>
    <property type="match status" value="1"/>
</dbReference>
<dbReference type="HAMAP" id="MF_00060">
    <property type="entry name" value="SurE"/>
    <property type="match status" value="1"/>
</dbReference>
<evidence type="ECO:0000259" key="8">
    <source>
        <dbReference type="Pfam" id="PF01975"/>
    </source>
</evidence>
<comment type="cofactor">
    <cofactor evidence="7">
        <name>a divalent metal cation</name>
        <dbReference type="ChEBI" id="CHEBI:60240"/>
    </cofactor>
    <text evidence="7">Binds 1 divalent metal cation per subunit.</text>
</comment>
<comment type="similarity">
    <text evidence="2 7">Belongs to the SurE nucleotidase family.</text>
</comment>
<evidence type="ECO:0000313" key="9">
    <source>
        <dbReference type="EMBL" id="EEF15987.1"/>
    </source>
</evidence>
<keyword evidence="10" id="KW-1185">Reference proteome</keyword>
<name>A0ABP2DMG2_9PAST</name>
<evidence type="ECO:0000256" key="4">
    <source>
        <dbReference type="ARBA" id="ARBA00022723"/>
    </source>
</evidence>
<dbReference type="PANTHER" id="PTHR30457">
    <property type="entry name" value="5'-NUCLEOTIDASE SURE"/>
    <property type="match status" value="1"/>
</dbReference>
<dbReference type="EC" id="3.1.3.5" evidence="7"/>
<evidence type="ECO:0000256" key="7">
    <source>
        <dbReference type="HAMAP-Rule" id="MF_00060"/>
    </source>
</evidence>
<dbReference type="RefSeq" id="WP_005817980.1">
    <property type="nucleotide sequence ID" value="NZ_ACFT01000006.1"/>
</dbReference>
<feature type="binding site" evidence="7">
    <location>
        <position position="40"/>
    </location>
    <ligand>
        <name>a divalent metal cation</name>
        <dbReference type="ChEBI" id="CHEBI:60240"/>
    </ligand>
</feature>
<dbReference type="InterPro" id="IPR036523">
    <property type="entry name" value="SurE-like_sf"/>
</dbReference>
<gene>
    <name evidence="7 9" type="primary">surE</name>
    <name evidence="9" type="ORF">AM202_0212</name>
</gene>
<dbReference type="EMBL" id="ACFT01000006">
    <property type="protein sequence ID" value="EEF15987.1"/>
    <property type="molecule type" value="Genomic_DNA"/>
</dbReference>
<dbReference type="SUPFAM" id="SSF64167">
    <property type="entry name" value="SurE-like"/>
    <property type="match status" value="1"/>
</dbReference>
<evidence type="ECO:0000256" key="6">
    <source>
        <dbReference type="ARBA" id="ARBA00022801"/>
    </source>
</evidence>
<dbReference type="Pfam" id="PF01975">
    <property type="entry name" value="SurE"/>
    <property type="match status" value="1"/>
</dbReference>
<organism evidence="9 10">
    <name type="scientific">Actinobacillus minor 202</name>
    <dbReference type="NCBI Taxonomy" id="591023"/>
    <lineage>
        <taxon>Bacteria</taxon>
        <taxon>Pseudomonadati</taxon>
        <taxon>Pseudomonadota</taxon>
        <taxon>Gammaproteobacteria</taxon>
        <taxon>Pasteurellales</taxon>
        <taxon>Pasteurellaceae</taxon>
        <taxon>Actinobacillus</taxon>
    </lineage>
</organism>
<comment type="subcellular location">
    <subcellularLocation>
        <location evidence="7">Cytoplasm</location>
    </subcellularLocation>
</comment>
<dbReference type="PANTHER" id="PTHR30457:SF12">
    <property type="entry name" value="5'_3'-NUCLEOTIDASE SURE"/>
    <property type="match status" value="1"/>
</dbReference>
<keyword evidence="5 7" id="KW-0547">Nucleotide-binding</keyword>
<keyword evidence="3 7" id="KW-0963">Cytoplasm</keyword>
<comment type="caution">
    <text evidence="9">The sequence shown here is derived from an EMBL/GenBank/DDBJ whole genome shotgun (WGS) entry which is preliminary data.</text>
</comment>
<dbReference type="NCBIfam" id="NF001490">
    <property type="entry name" value="PRK00346.1-4"/>
    <property type="match status" value="1"/>
</dbReference>
<dbReference type="InterPro" id="IPR002828">
    <property type="entry name" value="SurE-like_Pase/nucleotidase"/>
</dbReference>
<sequence length="258" mass="27988">MNILISNDDGINAQGIKTLAAALREAGHRVTVIAPDRNRSAASSCLTLTEPLRVHQFDEFNYAVIAGTPADCVHLALNGFFPNDFDLVISGINHGANLGDDIVYSGTVAAALEGRHLPLPCLAVSLVGRKGDDKHHGHLFGNNHFETAAKVVLSLLPKLHKDLINPREILNINVPDLPYEKLNGVMITRQGKRSQAAEIVKSQDPRNGVIYWLGANGVAIDESEGTDFYAINNDYVSITPIQADMTAHRSLTDLQEII</sequence>
<evidence type="ECO:0000256" key="2">
    <source>
        <dbReference type="ARBA" id="ARBA00011062"/>
    </source>
</evidence>
<dbReference type="Proteomes" id="UP000003394">
    <property type="component" value="Unassembled WGS sequence"/>
</dbReference>
<keyword evidence="4 7" id="KW-0479">Metal-binding</keyword>